<evidence type="ECO:0000313" key="3">
    <source>
        <dbReference type="Proteomes" id="UP000604046"/>
    </source>
</evidence>
<reference evidence="2" key="1">
    <citation type="submission" date="2021-02" db="EMBL/GenBank/DDBJ databases">
        <authorList>
            <person name="Dougan E. K."/>
            <person name="Rhodes N."/>
            <person name="Thang M."/>
            <person name="Chan C."/>
        </authorList>
    </citation>
    <scope>NUCLEOTIDE SEQUENCE</scope>
</reference>
<accession>A0A812RUK8</accession>
<proteinExistence type="predicted"/>
<sequence length="257" mass="28306">MLCISQSAQDASLQRLMIRPGLDPMDPASVFSVLEALQGECQEREEAIKHSQKHLEHLRRLERVALAGADSGRLTQLRQVRGEILYFVQHFSGPHISQIQTSTADGDPSEKSAASLLRDVRHWHSELRRLEWIEASQAKAESERFKGLPLTPLTAELCALHQVLVEQEESRRAAEEHFQQLQHPSRTSPGLLPEAPSACNASVAAGIRLATGASGTRPQPARETCDVRGGAGFSRSLFNDFRLQDGAATSMYFASCT</sequence>
<dbReference type="Proteomes" id="UP000604046">
    <property type="component" value="Unassembled WGS sequence"/>
</dbReference>
<evidence type="ECO:0000313" key="2">
    <source>
        <dbReference type="EMBL" id="CAE7456373.1"/>
    </source>
</evidence>
<feature type="compositionally biased region" description="Polar residues" evidence="1">
    <location>
        <begin position="179"/>
        <end position="188"/>
    </location>
</feature>
<comment type="caution">
    <text evidence="2">The sequence shown here is derived from an EMBL/GenBank/DDBJ whole genome shotgun (WGS) entry which is preliminary data.</text>
</comment>
<keyword evidence="3" id="KW-1185">Reference proteome</keyword>
<evidence type="ECO:0000256" key="1">
    <source>
        <dbReference type="SAM" id="MobiDB-lite"/>
    </source>
</evidence>
<gene>
    <name evidence="2" type="ORF">SNAT2548_LOCUS25169</name>
</gene>
<protein>
    <submittedName>
        <fullName evidence="2">Uncharacterized protein</fullName>
    </submittedName>
</protein>
<dbReference type="OrthoDB" id="425899at2759"/>
<name>A0A812RUK8_9DINO</name>
<feature type="region of interest" description="Disordered" evidence="1">
    <location>
        <begin position="174"/>
        <end position="195"/>
    </location>
</feature>
<dbReference type="EMBL" id="CAJNDS010002381">
    <property type="protein sequence ID" value="CAE7456373.1"/>
    <property type="molecule type" value="Genomic_DNA"/>
</dbReference>
<dbReference type="AlphaFoldDB" id="A0A812RUK8"/>
<organism evidence="2 3">
    <name type="scientific">Symbiodinium natans</name>
    <dbReference type="NCBI Taxonomy" id="878477"/>
    <lineage>
        <taxon>Eukaryota</taxon>
        <taxon>Sar</taxon>
        <taxon>Alveolata</taxon>
        <taxon>Dinophyceae</taxon>
        <taxon>Suessiales</taxon>
        <taxon>Symbiodiniaceae</taxon>
        <taxon>Symbiodinium</taxon>
    </lineage>
</organism>